<dbReference type="RefSeq" id="WP_344802255.1">
    <property type="nucleotide sequence ID" value="NZ_BAABAB010000007.1"/>
</dbReference>
<evidence type="ECO:0000313" key="2">
    <source>
        <dbReference type="Proteomes" id="UP001501490"/>
    </source>
</evidence>
<protein>
    <submittedName>
        <fullName evidence="1">Uncharacterized protein</fullName>
    </submittedName>
</protein>
<dbReference type="EMBL" id="BAABAB010000007">
    <property type="protein sequence ID" value="GAA3611371.1"/>
    <property type="molecule type" value="Genomic_DNA"/>
</dbReference>
<keyword evidence="2" id="KW-1185">Reference proteome</keyword>
<dbReference type="Proteomes" id="UP001501490">
    <property type="component" value="Unassembled WGS sequence"/>
</dbReference>
<accession>A0ABP6ZJ33</accession>
<organism evidence="1 2">
    <name type="scientific">Microlunatus ginsengisoli</name>
    <dbReference type="NCBI Taxonomy" id="363863"/>
    <lineage>
        <taxon>Bacteria</taxon>
        <taxon>Bacillati</taxon>
        <taxon>Actinomycetota</taxon>
        <taxon>Actinomycetes</taxon>
        <taxon>Propionibacteriales</taxon>
        <taxon>Propionibacteriaceae</taxon>
        <taxon>Microlunatus</taxon>
    </lineage>
</organism>
<gene>
    <name evidence="1" type="ORF">GCM10022236_11390</name>
</gene>
<reference evidence="2" key="1">
    <citation type="journal article" date="2019" name="Int. J. Syst. Evol. Microbiol.">
        <title>The Global Catalogue of Microorganisms (GCM) 10K type strain sequencing project: providing services to taxonomists for standard genome sequencing and annotation.</title>
        <authorList>
            <consortium name="The Broad Institute Genomics Platform"/>
            <consortium name="The Broad Institute Genome Sequencing Center for Infectious Disease"/>
            <person name="Wu L."/>
            <person name="Ma J."/>
        </authorList>
    </citation>
    <scope>NUCLEOTIDE SEQUENCE [LARGE SCALE GENOMIC DNA]</scope>
    <source>
        <strain evidence="2">JCM 16929</strain>
    </source>
</reference>
<proteinExistence type="predicted"/>
<comment type="caution">
    <text evidence="1">The sequence shown here is derived from an EMBL/GenBank/DDBJ whole genome shotgun (WGS) entry which is preliminary data.</text>
</comment>
<name>A0ABP6ZJ33_9ACTN</name>
<sequence>MVSYEIRIGGTVPPGLVEGLAEKVSAIQPAGTTLEVVVPDDAALWGLIDALRDAGADLLEIRRHNEDPPES</sequence>
<evidence type="ECO:0000313" key="1">
    <source>
        <dbReference type="EMBL" id="GAA3611371.1"/>
    </source>
</evidence>